<organism evidence="1 2">
    <name type="scientific">Dehalobacter restrictus</name>
    <dbReference type="NCBI Taxonomy" id="55583"/>
    <lineage>
        <taxon>Bacteria</taxon>
        <taxon>Bacillati</taxon>
        <taxon>Bacillota</taxon>
        <taxon>Clostridia</taxon>
        <taxon>Eubacteriales</taxon>
        <taxon>Desulfitobacteriaceae</taxon>
        <taxon>Dehalobacter</taxon>
    </lineage>
</organism>
<evidence type="ECO:0000313" key="1">
    <source>
        <dbReference type="EMBL" id="QHA01374.1"/>
    </source>
</evidence>
<sequence length="192" mass="21674">MVKSMVSKEYRRKCADFSLCGLNCCLCPRFHTDGSSKCPGCGGPDFFLKHPSCAVITCNKKHENVEYCFECSVYPCERYQAPSEGDSFISYQNVLQDQAKAKMDLQNYLEGLTEKHKILGELIANYNDGKLKGFYCLAVNLLPLSVLNNMMDKIHHMDQTNCKGSAEEAVRLLKAEADRLNIQLVLRKAKKD</sequence>
<dbReference type="Proteomes" id="UP000430508">
    <property type="component" value="Chromosome"/>
</dbReference>
<proteinExistence type="predicted"/>
<evidence type="ECO:0000313" key="2">
    <source>
        <dbReference type="Proteomes" id="UP000430508"/>
    </source>
</evidence>
<gene>
    <name evidence="1" type="ORF">GQ588_12345</name>
</gene>
<accession>A0A857DJA1</accession>
<name>A0A857DJA1_9FIRM</name>
<protein>
    <submittedName>
        <fullName evidence="1">DUF3795 domain-containing protein</fullName>
    </submittedName>
</protein>
<reference evidence="1 2" key="1">
    <citation type="submission" date="2019-12" db="EMBL/GenBank/DDBJ databases">
        <title>Sequence classification of anaerobic respiratory reductive dehalogenases: First we see many, then we see few.</title>
        <authorList>
            <person name="Molenda O."/>
            <person name="Puentes Jacome L.A."/>
            <person name="Cao X."/>
            <person name="Nesbo C.L."/>
            <person name="Tang S."/>
            <person name="Morson N."/>
            <person name="Patron J."/>
            <person name="Lomheim L."/>
            <person name="Wishart D.S."/>
            <person name="Edwards E.A."/>
        </authorList>
    </citation>
    <scope>NUCLEOTIDE SEQUENCE [LARGE SCALE GENOMIC DNA]</scope>
    <source>
        <strain evidence="1 2">12DCA</strain>
    </source>
</reference>
<dbReference type="EMBL" id="CP046996">
    <property type="protein sequence ID" value="QHA01374.1"/>
    <property type="molecule type" value="Genomic_DNA"/>
</dbReference>
<dbReference type="RefSeq" id="WP_068882940.1">
    <property type="nucleotide sequence ID" value="NZ_CP046996.1"/>
</dbReference>
<dbReference type="AlphaFoldDB" id="A0A857DJA1"/>